<dbReference type="EMBL" id="GGEC01007201">
    <property type="protein sequence ID" value="MBW87684.1"/>
    <property type="molecule type" value="Transcribed_RNA"/>
</dbReference>
<protein>
    <submittedName>
        <fullName evidence="2">Uncharacterized protein</fullName>
    </submittedName>
</protein>
<keyword evidence="1" id="KW-0472">Membrane</keyword>
<organism evidence="2">
    <name type="scientific">Rhizophora mucronata</name>
    <name type="common">Asiatic mangrove</name>
    <dbReference type="NCBI Taxonomy" id="61149"/>
    <lineage>
        <taxon>Eukaryota</taxon>
        <taxon>Viridiplantae</taxon>
        <taxon>Streptophyta</taxon>
        <taxon>Embryophyta</taxon>
        <taxon>Tracheophyta</taxon>
        <taxon>Spermatophyta</taxon>
        <taxon>Magnoliopsida</taxon>
        <taxon>eudicotyledons</taxon>
        <taxon>Gunneridae</taxon>
        <taxon>Pentapetalae</taxon>
        <taxon>rosids</taxon>
        <taxon>fabids</taxon>
        <taxon>Malpighiales</taxon>
        <taxon>Rhizophoraceae</taxon>
        <taxon>Rhizophora</taxon>
    </lineage>
</organism>
<dbReference type="AlphaFoldDB" id="A0A2P2J2H9"/>
<keyword evidence="1" id="KW-0812">Transmembrane</keyword>
<evidence type="ECO:0000256" key="1">
    <source>
        <dbReference type="SAM" id="Phobius"/>
    </source>
</evidence>
<proteinExistence type="predicted"/>
<reference evidence="2" key="1">
    <citation type="submission" date="2018-02" db="EMBL/GenBank/DDBJ databases">
        <title>Rhizophora mucronata_Transcriptome.</title>
        <authorList>
            <person name="Meera S.P."/>
            <person name="Sreeshan A."/>
            <person name="Augustine A."/>
        </authorList>
    </citation>
    <scope>NUCLEOTIDE SEQUENCE</scope>
    <source>
        <tissue evidence="2">Leaf</tissue>
    </source>
</reference>
<accession>A0A2P2J2H9</accession>
<feature type="transmembrane region" description="Helical" evidence="1">
    <location>
        <begin position="40"/>
        <end position="59"/>
    </location>
</feature>
<sequence>MSIALKCYYWRWQVMLANNCLLCHCYRISNNNSYITISKFQIRATTLILILLIIMSCTIN</sequence>
<evidence type="ECO:0000313" key="2">
    <source>
        <dbReference type="EMBL" id="MBW87684.1"/>
    </source>
</evidence>
<keyword evidence="1" id="KW-1133">Transmembrane helix</keyword>
<name>A0A2P2J2H9_RHIMU</name>